<dbReference type="AlphaFoldDB" id="A0AAP6BKJ3"/>
<reference evidence="1 3" key="1">
    <citation type="journal article" date="2023" name="Microb. Genom.">
        <title>Mesoterricola silvestris gen. nov., sp. nov., Mesoterricola sediminis sp. nov., Geothrix oryzae sp. nov., Geothrix edaphica sp. nov., Geothrix rubra sp. nov., and Geothrix limicola sp. nov., six novel members of Acidobacteriota isolated from soils.</title>
        <authorList>
            <person name="Weisberg A.J."/>
            <person name="Pearce E."/>
            <person name="Kramer C.G."/>
            <person name="Chang J.H."/>
            <person name="Clarke C.R."/>
        </authorList>
    </citation>
    <scope>NUCLEOTIDE SEQUENCE</scope>
    <source>
        <strain evidence="2 3">NB05-1H</strain>
        <strain evidence="1">NRRL_B-16521</strain>
    </source>
</reference>
<evidence type="ECO:0008006" key="5">
    <source>
        <dbReference type="Google" id="ProtNLM"/>
    </source>
</evidence>
<dbReference type="EMBL" id="JARAWC010000058">
    <property type="protein sequence ID" value="MDX2966376.1"/>
    <property type="molecule type" value="Genomic_DNA"/>
</dbReference>
<dbReference type="Proteomes" id="UP001282288">
    <property type="component" value="Unassembled WGS sequence"/>
</dbReference>
<evidence type="ECO:0000313" key="4">
    <source>
        <dbReference type="Proteomes" id="UP001282288"/>
    </source>
</evidence>
<sequence>MGDLKSMRELDCVADRIRLNRQNDKRPVVILEGPSDRRILERAFRDQAVSYFVTGTRNVALEAAAQLADWKQEYFTCIVDRDFDDVVKGEMSKNASIHPYENADLEAMLLVSKTGIDLISELGSSGKIEKHGGEAVVVSKLLEIVAPVTRLRRASFENDWRLAFDEVDLAAKIEKKDMKFKLQSYCLSLHRESPKSPGPATLENYAVGAIQPRQEPSCPRGSSPYFRGRDFLAVLRGCLTW</sequence>
<accession>A0AAP6BKJ3</accession>
<dbReference type="EMBL" id="JARAWP010000076">
    <property type="protein sequence ID" value="MDX3026168.1"/>
    <property type="molecule type" value="Genomic_DNA"/>
</dbReference>
<dbReference type="GeneID" id="69805243"/>
<keyword evidence="3" id="KW-1185">Reference proteome</keyword>
<evidence type="ECO:0000313" key="2">
    <source>
        <dbReference type="EMBL" id="MDX3026168.1"/>
    </source>
</evidence>
<comment type="caution">
    <text evidence="1">The sequence shown here is derived from an EMBL/GenBank/DDBJ whole genome shotgun (WGS) entry which is preliminary data.</text>
</comment>
<dbReference type="RefSeq" id="WP_141655538.1">
    <property type="nucleotide sequence ID" value="NZ_BCML01000040.1"/>
</dbReference>
<proteinExistence type="predicted"/>
<dbReference type="Proteomes" id="UP001272987">
    <property type="component" value="Unassembled WGS sequence"/>
</dbReference>
<organism evidence="1 4">
    <name type="scientific">Streptomyces acidiscabies</name>
    <dbReference type="NCBI Taxonomy" id="42234"/>
    <lineage>
        <taxon>Bacteria</taxon>
        <taxon>Bacillati</taxon>
        <taxon>Actinomycetota</taxon>
        <taxon>Actinomycetes</taxon>
        <taxon>Kitasatosporales</taxon>
        <taxon>Streptomycetaceae</taxon>
        <taxon>Streptomyces</taxon>
    </lineage>
</organism>
<gene>
    <name evidence="1" type="ORF">PV399_42720</name>
    <name evidence="2" type="ORF">PV666_51185</name>
</gene>
<name>A0AAP6BKJ3_9ACTN</name>
<evidence type="ECO:0000313" key="3">
    <source>
        <dbReference type="Proteomes" id="UP001272987"/>
    </source>
</evidence>
<evidence type="ECO:0000313" key="1">
    <source>
        <dbReference type="EMBL" id="MDX2966376.1"/>
    </source>
</evidence>
<protein>
    <recommendedName>
        <fullName evidence="5">DUF4435 domain-containing protein</fullName>
    </recommendedName>
</protein>